<evidence type="ECO:0000256" key="1">
    <source>
        <dbReference type="SAM" id="Phobius"/>
    </source>
</evidence>
<name>A0A512NH50_9HYPH</name>
<accession>A0A512NH50</accession>
<dbReference type="Gene3D" id="3.40.50.620">
    <property type="entry name" value="HUPs"/>
    <property type="match status" value="1"/>
</dbReference>
<feature type="transmembrane region" description="Helical" evidence="1">
    <location>
        <begin position="13"/>
        <end position="33"/>
    </location>
</feature>
<keyword evidence="1" id="KW-0472">Membrane</keyword>
<reference evidence="3 4" key="1">
    <citation type="submission" date="2019-07" db="EMBL/GenBank/DDBJ databases">
        <title>Whole genome shotgun sequence of Reyranella soli NBRC 108950.</title>
        <authorList>
            <person name="Hosoyama A."/>
            <person name="Uohara A."/>
            <person name="Ohji S."/>
            <person name="Ichikawa N."/>
        </authorList>
    </citation>
    <scope>NUCLEOTIDE SEQUENCE [LARGE SCALE GENOMIC DNA]</scope>
    <source>
        <strain evidence="3 4">NBRC 108950</strain>
    </source>
</reference>
<feature type="domain" description="DUF218" evidence="2">
    <location>
        <begin position="83"/>
        <end position="249"/>
    </location>
</feature>
<dbReference type="Proteomes" id="UP000321058">
    <property type="component" value="Unassembled WGS sequence"/>
</dbReference>
<dbReference type="GO" id="GO:0043164">
    <property type="term" value="P:Gram-negative-bacterium-type cell wall biogenesis"/>
    <property type="evidence" value="ECO:0007669"/>
    <property type="project" value="TreeGrafter"/>
</dbReference>
<keyword evidence="1" id="KW-0812">Transmembrane</keyword>
<comment type="caution">
    <text evidence="3">The sequence shown here is derived from an EMBL/GenBank/DDBJ whole genome shotgun (WGS) entry which is preliminary data.</text>
</comment>
<dbReference type="PANTHER" id="PTHR30336:SF4">
    <property type="entry name" value="ENVELOPE BIOGENESIS FACTOR ELYC"/>
    <property type="match status" value="1"/>
</dbReference>
<dbReference type="CDD" id="cd06259">
    <property type="entry name" value="YdcF-like"/>
    <property type="match status" value="1"/>
</dbReference>
<dbReference type="InterPro" id="IPR051599">
    <property type="entry name" value="Cell_Envelope_Assoc"/>
</dbReference>
<protein>
    <recommendedName>
        <fullName evidence="2">DUF218 domain-containing protein</fullName>
    </recommendedName>
</protein>
<dbReference type="GO" id="GO:0005886">
    <property type="term" value="C:plasma membrane"/>
    <property type="evidence" value="ECO:0007669"/>
    <property type="project" value="TreeGrafter"/>
</dbReference>
<dbReference type="InterPro" id="IPR003848">
    <property type="entry name" value="DUF218"/>
</dbReference>
<keyword evidence="4" id="KW-1185">Reference proteome</keyword>
<dbReference type="AlphaFoldDB" id="A0A512NH50"/>
<gene>
    <name evidence="3" type="ORF">RSO01_54270</name>
</gene>
<dbReference type="EMBL" id="BKAJ01000097">
    <property type="protein sequence ID" value="GEP58261.1"/>
    <property type="molecule type" value="Genomic_DNA"/>
</dbReference>
<dbReference type="RefSeq" id="WP_147153327.1">
    <property type="nucleotide sequence ID" value="NZ_BKAJ01000097.1"/>
</dbReference>
<dbReference type="OrthoDB" id="9809813at2"/>
<evidence type="ECO:0000313" key="3">
    <source>
        <dbReference type="EMBL" id="GEP58261.1"/>
    </source>
</evidence>
<dbReference type="Pfam" id="PF02698">
    <property type="entry name" value="DUF218"/>
    <property type="match status" value="1"/>
</dbReference>
<evidence type="ECO:0000259" key="2">
    <source>
        <dbReference type="Pfam" id="PF02698"/>
    </source>
</evidence>
<evidence type="ECO:0000313" key="4">
    <source>
        <dbReference type="Proteomes" id="UP000321058"/>
    </source>
</evidence>
<keyword evidence="1" id="KW-1133">Transmembrane helix</keyword>
<proteinExistence type="predicted"/>
<sequence length="259" mass="27634">MDTFTLLKYLTQFAMPPASMAVGLLLGGILALVGLRRLGVLVAALAVGETLVMAFPPVSDALLEPLQAKARAAAAEAPACCYDAIVVLGGGVTPAAPPFLMDPDLADAADRVWYAARLYHRGIARRVIVSGGSLLAGNSEPAKTEAEAMRRFLVDLGVPSEAIVSEGNSMNTLENIRNVRQMVGEARVALVTSAFHMPRALKIARQGNLNVGAFPTDWRLPAEARPSWDNWVPSIAAMAWSSISLREHVALLLDRRGEI</sequence>
<dbReference type="GO" id="GO:0000270">
    <property type="term" value="P:peptidoglycan metabolic process"/>
    <property type="evidence" value="ECO:0007669"/>
    <property type="project" value="TreeGrafter"/>
</dbReference>
<dbReference type="PANTHER" id="PTHR30336">
    <property type="entry name" value="INNER MEMBRANE PROTEIN, PROBABLE PERMEASE"/>
    <property type="match status" value="1"/>
</dbReference>
<organism evidence="3 4">
    <name type="scientific">Reyranella soli</name>
    <dbReference type="NCBI Taxonomy" id="1230389"/>
    <lineage>
        <taxon>Bacteria</taxon>
        <taxon>Pseudomonadati</taxon>
        <taxon>Pseudomonadota</taxon>
        <taxon>Alphaproteobacteria</taxon>
        <taxon>Hyphomicrobiales</taxon>
        <taxon>Reyranellaceae</taxon>
        <taxon>Reyranella</taxon>
    </lineage>
</organism>
<dbReference type="InterPro" id="IPR014729">
    <property type="entry name" value="Rossmann-like_a/b/a_fold"/>
</dbReference>